<name>A0A540VLJ4_9CHLR</name>
<reference evidence="1 2" key="1">
    <citation type="submission" date="2019-06" db="EMBL/GenBank/DDBJ databases">
        <title>Genome sequence of Litorilinea aerophila BAA-2444.</title>
        <authorList>
            <person name="Maclea K.S."/>
            <person name="Maurais E.G."/>
            <person name="Iannazzi L.C."/>
        </authorList>
    </citation>
    <scope>NUCLEOTIDE SEQUENCE [LARGE SCALE GENOMIC DNA]</scope>
    <source>
        <strain evidence="1 2">ATCC BAA-2444</strain>
    </source>
</reference>
<evidence type="ECO:0000313" key="1">
    <source>
        <dbReference type="EMBL" id="TQE97625.1"/>
    </source>
</evidence>
<gene>
    <name evidence="1" type="ORF">FKZ61_01775</name>
</gene>
<dbReference type="AlphaFoldDB" id="A0A540VLJ4"/>
<sequence length="125" mass="13376">MCQQMWMLAEQSHTRYVSQCEHGTVHLVWDGVSVHLAPEAFARLSGHLLRLAAQAEAQVAGAGVVEAGQCRLQIGSLSVGIPLQELASMAALVATAASSLAGDRPATRPLSALPLWQGEIRWYCN</sequence>
<dbReference type="EMBL" id="VIGC01000002">
    <property type="protein sequence ID" value="TQE97625.1"/>
    <property type="molecule type" value="Genomic_DNA"/>
</dbReference>
<dbReference type="Proteomes" id="UP000317371">
    <property type="component" value="Unassembled WGS sequence"/>
</dbReference>
<proteinExistence type="predicted"/>
<dbReference type="InParanoid" id="A0A540VLJ4"/>
<keyword evidence="2" id="KW-1185">Reference proteome</keyword>
<dbReference type="RefSeq" id="WP_141608352.1">
    <property type="nucleotide sequence ID" value="NZ_VIGC02000002.1"/>
</dbReference>
<organism evidence="1 2">
    <name type="scientific">Litorilinea aerophila</name>
    <dbReference type="NCBI Taxonomy" id="1204385"/>
    <lineage>
        <taxon>Bacteria</taxon>
        <taxon>Bacillati</taxon>
        <taxon>Chloroflexota</taxon>
        <taxon>Caldilineae</taxon>
        <taxon>Caldilineales</taxon>
        <taxon>Caldilineaceae</taxon>
        <taxon>Litorilinea</taxon>
    </lineage>
</organism>
<protein>
    <submittedName>
        <fullName evidence="1">Uncharacterized protein</fullName>
    </submittedName>
</protein>
<comment type="caution">
    <text evidence="1">The sequence shown here is derived from an EMBL/GenBank/DDBJ whole genome shotgun (WGS) entry which is preliminary data.</text>
</comment>
<evidence type="ECO:0000313" key="2">
    <source>
        <dbReference type="Proteomes" id="UP000317371"/>
    </source>
</evidence>
<dbReference type="OrthoDB" id="162409at2"/>
<accession>A0A540VLJ4</accession>